<feature type="domain" description="Type III secretion system flagellar brake protein YcgR PilZN" evidence="2">
    <location>
        <begin position="13"/>
        <end position="96"/>
    </location>
</feature>
<evidence type="ECO:0000259" key="1">
    <source>
        <dbReference type="Pfam" id="PF07238"/>
    </source>
</evidence>
<keyword evidence="3" id="KW-0969">Cilium</keyword>
<keyword evidence="4" id="KW-1185">Reference proteome</keyword>
<dbReference type="EMBL" id="SMGG01000003">
    <property type="protein sequence ID" value="TCK62590.1"/>
    <property type="molecule type" value="Genomic_DNA"/>
</dbReference>
<dbReference type="SUPFAM" id="SSF141371">
    <property type="entry name" value="PilZ domain-like"/>
    <property type="match status" value="2"/>
</dbReference>
<dbReference type="InterPro" id="IPR009875">
    <property type="entry name" value="PilZ_domain"/>
</dbReference>
<organism evidence="3 4">
    <name type="scientific">Seleniivibrio woodruffii</name>
    <dbReference type="NCBI Taxonomy" id="1078050"/>
    <lineage>
        <taxon>Bacteria</taxon>
        <taxon>Pseudomonadati</taxon>
        <taxon>Deferribacterota</taxon>
        <taxon>Deferribacteres</taxon>
        <taxon>Deferribacterales</taxon>
        <taxon>Geovibrionaceae</taxon>
        <taxon>Seleniivibrio</taxon>
    </lineage>
</organism>
<dbReference type="InterPro" id="IPR009926">
    <property type="entry name" value="T3SS_YcgR_PilZN"/>
</dbReference>
<gene>
    <name evidence="3" type="ORF">C8D98_1119</name>
</gene>
<accession>A0A4R1KER0</accession>
<dbReference type="Gene3D" id="2.40.10.220">
    <property type="entry name" value="predicted glycosyltransferase like domains"/>
    <property type="match status" value="1"/>
</dbReference>
<dbReference type="RefSeq" id="WP_132872763.1">
    <property type="nucleotide sequence ID" value="NZ_SMGG01000003.1"/>
</dbReference>
<evidence type="ECO:0000259" key="2">
    <source>
        <dbReference type="Pfam" id="PF12945"/>
    </source>
</evidence>
<dbReference type="AlphaFoldDB" id="A0A4R1KER0"/>
<evidence type="ECO:0000313" key="3">
    <source>
        <dbReference type="EMBL" id="TCK62590.1"/>
    </source>
</evidence>
<dbReference type="GO" id="GO:0035438">
    <property type="term" value="F:cyclic-di-GMP binding"/>
    <property type="evidence" value="ECO:0007669"/>
    <property type="project" value="InterPro"/>
</dbReference>
<reference evidence="3 4" key="1">
    <citation type="submission" date="2019-03" db="EMBL/GenBank/DDBJ databases">
        <title>Genomic Encyclopedia of Type Strains, Phase IV (KMG-IV): sequencing the most valuable type-strain genomes for metagenomic binning, comparative biology and taxonomic classification.</title>
        <authorList>
            <person name="Goeker M."/>
        </authorList>
    </citation>
    <scope>NUCLEOTIDE SEQUENCE [LARGE SCALE GENOMIC DNA]</scope>
    <source>
        <strain evidence="3 4">DSM 24984</strain>
    </source>
</reference>
<dbReference type="Pfam" id="PF12945">
    <property type="entry name" value="PilZNR"/>
    <property type="match status" value="1"/>
</dbReference>
<keyword evidence="3" id="KW-0282">Flagellum</keyword>
<dbReference type="Pfam" id="PF07238">
    <property type="entry name" value="PilZ"/>
    <property type="match status" value="1"/>
</dbReference>
<dbReference type="OrthoDB" id="9789833at2"/>
<protein>
    <submittedName>
        <fullName evidence="3">C-di-GMP-binding flagellar brake protein YcgR</fullName>
    </submittedName>
</protein>
<name>A0A4R1KER0_9BACT</name>
<evidence type="ECO:0000313" key="4">
    <source>
        <dbReference type="Proteomes" id="UP000294614"/>
    </source>
</evidence>
<comment type="caution">
    <text evidence="3">The sequence shown here is derived from an EMBL/GenBank/DDBJ whole genome shotgun (WGS) entry which is preliminary data.</text>
</comment>
<feature type="domain" description="PilZ" evidence="1">
    <location>
        <begin position="104"/>
        <end position="209"/>
    </location>
</feature>
<keyword evidence="3" id="KW-0966">Cell projection</keyword>
<sequence>MEKLVKFDKYITINQKLLVEVKVGDHAGIFDSRIEDMEAGDSIMISMPTDKGRAVPLAPNTRLHLSYVMDMGRFSFKSIVLDRVKEPRMMLKIAFPDAVFRQELRSFFRVDTRLSVKVMVTVKIDDVWTQKLFEGKVVDMSGGGLRMFTDIHIEKDATIEIYFLGSIEKVDQVKAQVMRCRSMEGKFEVGVRFVDISQTDRDRIIKYVFKRQVEQRKLLG</sequence>
<proteinExistence type="predicted"/>
<dbReference type="Proteomes" id="UP000294614">
    <property type="component" value="Unassembled WGS sequence"/>
</dbReference>